<dbReference type="Pfam" id="PF05208">
    <property type="entry name" value="ALG3"/>
    <property type="match status" value="1"/>
</dbReference>
<evidence type="ECO:0000256" key="13">
    <source>
        <dbReference type="ARBA" id="ARBA00093457"/>
    </source>
</evidence>
<feature type="transmembrane region" description="Helical" evidence="14">
    <location>
        <begin position="390"/>
        <end position="410"/>
    </location>
</feature>
<feature type="transmembrane region" description="Helical" evidence="14">
    <location>
        <begin position="27"/>
        <end position="48"/>
    </location>
</feature>
<comment type="similarity">
    <text evidence="13">Belongs to the glycosyltransferase ALG3 family.</text>
</comment>
<gene>
    <name evidence="15" type="ORF">FIBSPDRAFT_821477</name>
</gene>
<evidence type="ECO:0000313" key="16">
    <source>
        <dbReference type="Proteomes" id="UP000076532"/>
    </source>
</evidence>
<dbReference type="GO" id="GO:0052925">
    <property type="term" value="F:dol-P-Man:Man(5)GlcNAc(2)-PP-Dol alpha-1,3-mannosyltransferase activity"/>
    <property type="evidence" value="ECO:0007669"/>
    <property type="project" value="UniProtKB-EC"/>
</dbReference>
<dbReference type="PANTHER" id="PTHR12646">
    <property type="entry name" value="NOT56 - RELATED"/>
    <property type="match status" value="1"/>
</dbReference>
<keyword evidence="5 14" id="KW-0328">Glycosyltransferase</keyword>
<dbReference type="AlphaFoldDB" id="A0A166N806"/>
<dbReference type="STRING" id="436010.A0A166N806"/>
<name>A0A166N806_9AGAM</name>
<sequence length="416" mass="46490">MSSKATSSSSYTQLLRGRVRALLTDPAYFWILSGLVIAGDAVLTQLIIRFVSYTEIDWETYAIQTSLYISGERDYAQIKGPTGPLVYPAGHVQVFRILYDLTNAGSNIALAQQIFAALYLVSLTLTCAIYHRAGGVPNWIVFLLPLSKRLHSIFVLRLFNDCWAVVTVQAAILSYQIGWDDLGTVLFSAALSIKMSILLYLPGLLVVFFKRGGPLGTLRHVSTIALTQTLIALPFLLDNWRSYMIYAFDFSRVFMYKWTVNWRLVDEETFLSRGWAKGLIIGQLSTLAAFGLFQWCNRDGGVWKVLSRGLRRPTLPAGLAPITADHIATVLFTSNLIGIIFARSLHYQFYSWYAYQIPFLAFRTRYPLAVKLGLLLGIEYAWNIFPSTTISSGVLLAANSLLLVGIWFGFAEGIPA</sequence>
<dbReference type="PANTHER" id="PTHR12646:SF0">
    <property type="entry name" value="DOL-P-MAN:MAN(5)GLCNAC(2)-PP-DOL ALPHA-1,3-MANNOSYLTRANSFERASE"/>
    <property type="match status" value="1"/>
</dbReference>
<evidence type="ECO:0000313" key="15">
    <source>
        <dbReference type="EMBL" id="KZP24739.1"/>
    </source>
</evidence>
<evidence type="ECO:0000256" key="9">
    <source>
        <dbReference type="ARBA" id="ARBA00022989"/>
    </source>
</evidence>
<evidence type="ECO:0000256" key="7">
    <source>
        <dbReference type="ARBA" id="ARBA00022692"/>
    </source>
</evidence>
<comment type="pathway">
    <text evidence="2 14">Protein modification; protein glycosylation.</text>
</comment>
<feature type="transmembrane region" description="Helical" evidence="14">
    <location>
        <begin position="185"/>
        <end position="209"/>
    </location>
</feature>
<feature type="transmembrane region" description="Helical" evidence="14">
    <location>
        <begin position="221"/>
        <end position="237"/>
    </location>
</feature>
<dbReference type="OrthoDB" id="20028at2759"/>
<comment type="catalytic activity">
    <reaction evidence="12 14">
        <text>an alpha-D-Man-(1-&gt;2)-alpha-D-Man-(1-&gt;2)-alpha-D-Man-(1-&gt;3)-[alpha-D-Man-(1-&gt;6)]-beta-D-Man-(1-&gt;4)-beta-D-GlcNAc-(1-&gt;4)-alpha-D-GlcNAc-diphospho-di-trans,poly-cis-dolichol + a di-trans,poly-cis-dolichyl beta-D-mannosyl phosphate = an alpha-D-Man-(1-&gt;2)-alpha-D-Man-(1-&gt;2)-alpha-D-Man-(1-&gt;3)-[alpha-D-Man-(1-&gt;3)-alpha-D-Man-(1-&gt;6)]-beta-D-Man-(1-&gt;4)-beta-D-GlcNAc-(1-&gt;4)-alpha-D-GlcNAc-diphospho-di-trans,poly-cis-dolichol + a di-trans,poly-cis-dolichyl phosphate + H(+)</text>
        <dbReference type="Rhea" id="RHEA:29527"/>
        <dbReference type="Rhea" id="RHEA-COMP:19498"/>
        <dbReference type="Rhea" id="RHEA-COMP:19501"/>
        <dbReference type="Rhea" id="RHEA-COMP:19516"/>
        <dbReference type="Rhea" id="RHEA-COMP:19517"/>
        <dbReference type="ChEBI" id="CHEBI:15378"/>
        <dbReference type="ChEBI" id="CHEBI:57683"/>
        <dbReference type="ChEBI" id="CHEBI:58211"/>
        <dbReference type="ChEBI" id="CHEBI:132515"/>
        <dbReference type="ChEBI" id="CHEBI:132516"/>
        <dbReference type="EC" id="2.4.1.258"/>
    </reaction>
    <physiologicalReaction direction="left-to-right" evidence="12 14">
        <dbReference type="Rhea" id="RHEA:29528"/>
    </physiologicalReaction>
</comment>
<evidence type="ECO:0000256" key="1">
    <source>
        <dbReference type="ARBA" id="ARBA00004477"/>
    </source>
</evidence>
<feature type="transmembrane region" description="Helical" evidence="14">
    <location>
        <begin position="158"/>
        <end position="179"/>
    </location>
</feature>
<evidence type="ECO:0000256" key="12">
    <source>
        <dbReference type="ARBA" id="ARBA00049506"/>
    </source>
</evidence>
<reference evidence="15 16" key="1">
    <citation type="journal article" date="2016" name="Mol. Biol. Evol.">
        <title>Comparative Genomics of Early-Diverging Mushroom-Forming Fungi Provides Insights into the Origins of Lignocellulose Decay Capabilities.</title>
        <authorList>
            <person name="Nagy L.G."/>
            <person name="Riley R."/>
            <person name="Tritt A."/>
            <person name="Adam C."/>
            <person name="Daum C."/>
            <person name="Floudas D."/>
            <person name="Sun H."/>
            <person name="Yadav J.S."/>
            <person name="Pangilinan J."/>
            <person name="Larsson K.H."/>
            <person name="Matsuura K."/>
            <person name="Barry K."/>
            <person name="Labutti K."/>
            <person name="Kuo R."/>
            <person name="Ohm R.A."/>
            <person name="Bhattacharya S.S."/>
            <person name="Shirouzu T."/>
            <person name="Yoshinaga Y."/>
            <person name="Martin F.M."/>
            <person name="Grigoriev I.V."/>
            <person name="Hibbett D.S."/>
        </authorList>
    </citation>
    <scope>NUCLEOTIDE SEQUENCE [LARGE SCALE GENOMIC DNA]</scope>
    <source>
        <strain evidence="15 16">CBS 109695</strain>
    </source>
</reference>
<keyword evidence="8 14" id="KW-0256">Endoplasmic reticulum</keyword>
<keyword evidence="10 14" id="KW-0472">Membrane</keyword>
<evidence type="ECO:0000256" key="4">
    <source>
        <dbReference type="ARBA" id="ARBA00015561"/>
    </source>
</evidence>
<dbReference type="Proteomes" id="UP000076532">
    <property type="component" value="Unassembled WGS sequence"/>
</dbReference>
<feature type="transmembrane region" description="Helical" evidence="14">
    <location>
        <begin position="366"/>
        <end position="384"/>
    </location>
</feature>
<evidence type="ECO:0000256" key="3">
    <source>
        <dbReference type="ARBA" id="ARBA00011964"/>
    </source>
</evidence>
<keyword evidence="16" id="KW-1185">Reference proteome</keyword>
<keyword evidence="6 14" id="KW-0808">Transferase</keyword>
<keyword evidence="9 14" id="KW-1133">Transmembrane helix</keyword>
<feature type="transmembrane region" description="Helical" evidence="14">
    <location>
        <begin position="326"/>
        <end position="345"/>
    </location>
</feature>
<evidence type="ECO:0000256" key="5">
    <source>
        <dbReference type="ARBA" id="ARBA00022676"/>
    </source>
</evidence>
<comment type="subcellular location">
    <subcellularLocation>
        <location evidence="1 14">Endoplasmic reticulum membrane</location>
        <topology evidence="1 14">Multi-pass membrane protein</topology>
    </subcellularLocation>
</comment>
<protein>
    <recommendedName>
        <fullName evidence="4 14">Dol-P-Man:Man(5)GlcNAc(2)-PP-Dol alpha-1,3-mannosyltransferase</fullName>
        <ecNumber evidence="3 14">2.4.1.258</ecNumber>
    </recommendedName>
    <alternativeName>
        <fullName evidence="14">Dol-P-Man-dependent alpha(1-3)-mannosyltransferase</fullName>
    </alternativeName>
</protein>
<comment type="function">
    <text evidence="11 14">Dol-P-Man:Man(5)GlcNAc(2)-PP-Dol alpha-1,3-mannosyltransferase that operates in the biosynthetic pathway of dolichol-linked oligosaccharides, the glycan precursors employed in protein asparagine (N)-glycosylation. The assembly of dolichol-linked oligosaccharides begins on the cytosolic side of the endoplasmic reticulum membrane and finishes in its lumen. The sequential addition of sugars to dolichol pyrophosphate produces dolichol-linked oligosaccharides containing fourteen sugars, including two GlcNAcs, nine mannoses and three glucoses. Once assembled, the oligosaccharide is transferred from the lipid to nascent proteins by oligosaccharyltransferases. In the lumen of the endoplasmic reticulum, adds the first dolichyl beta-D-mannosyl phosphate derived mannose in an alpha-1,3 linkage to Man(5)GlcNAc(2)-PP-dolichol to produce Man(6)GlcNAc(2)-PP-dolichol.</text>
</comment>
<evidence type="ECO:0000256" key="8">
    <source>
        <dbReference type="ARBA" id="ARBA00022824"/>
    </source>
</evidence>
<evidence type="ECO:0000256" key="11">
    <source>
        <dbReference type="ARBA" id="ARBA00044743"/>
    </source>
</evidence>
<evidence type="ECO:0000256" key="10">
    <source>
        <dbReference type="ARBA" id="ARBA00023136"/>
    </source>
</evidence>
<dbReference type="UniPathway" id="UPA00378"/>
<dbReference type="GO" id="GO:0005789">
    <property type="term" value="C:endoplasmic reticulum membrane"/>
    <property type="evidence" value="ECO:0007669"/>
    <property type="project" value="UniProtKB-SubCell"/>
</dbReference>
<evidence type="ECO:0000256" key="6">
    <source>
        <dbReference type="ARBA" id="ARBA00022679"/>
    </source>
</evidence>
<dbReference type="EMBL" id="KV417524">
    <property type="protein sequence ID" value="KZP24739.1"/>
    <property type="molecule type" value="Genomic_DNA"/>
</dbReference>
<dbReference type="EC" id="2.4.1.258" evidence="3 14"/>
<keyword evidence="7 14" id="KW-0812">Transmembrane</keyword>
<accession>A0A166N806</accession>
<organism evidence="15 16">
    <name type="scientific">Athelia psychrophila</name>
    <dbReference type="NCBI Taxonomy" id="1759441"/>
    <lineage>
        <taxon>Eukaryota</taxon>
        <taxon>Fungi</taxon>
        <taxon>Dikarya</taxon>
        <taxon>Basidiomycota</taxon>
        <taxon>Agaricomycotina</taxon>
        <taxon>Agaricomycetes</taxon>
        <taxon>Agaricomycetidae</taxon>
        <taxon>Atheliales</taxon>
        <taxon>Atheliaceae</taxon>
        <taxon>Athelia</taxon>
    </lineage>
</organism>
<dbReference type="InterPro" id="IPR007873">
    <property type="entry name" value="Glycosyltransferase_ALG3"/>
</dbReference>
<evidence type="ECO:0000256" key="14">
    <source>
        <dbReference type="RuleBase" id="RU364047"/>
    </source>
</evidence>
<proteinExistence type="inferred from homology"/>
<evidence type="ECO:0000256" key="2">
    <source>
        <dbReference type="ARBA" id="ARBA00004922"/>
    </source>
</evidence>